<sequence>MVLVDGLRGDAVADDLFFSGVTSRSSSTWRYLFVWSFCGSRSVPKLRFKGYFLQRLEVTAAGIGEGKEEEELEWLVDKDAFPLVETMAPKPSLVEEPRATDESPSPRCFEQRGGAPRRGLGRWWCEGPEGRRMLCNACGMRYRSGRLVPEYRPISSPTFPPGLHSNRHSRVVQMRLLPRVKNLQLYYQAMMCSHTVPYSRATWSIQSESKEHN</sequence>
<organism evidence="6">
    <name type="scientific">Brachypodium distachyon</name>
    <name type="common">Purple false brome</name>
    <name type="synonym">Trachynia distachya</name>
    <dbReference type="NCBI Taxonomy" id="15368"/>
    <lineage>
        <taxon>Eukaryota</taxon>
        <taxon>Viridiplantae</taxon>
        <taxon>Streptophyta</taxon>
        <taxon>Embryophyta</taxon>
        <taxon>Tracheophyta</taxon>
        <taxon>Spermatophyta</taxon>
        <taxon>Magnoliopsida</taxon>
        <taxon>Liliopsida</taxon>
        <taxon>Poales</taxon>
        <taxon>Poaceae</taxon>
        <taxon>BOP clade</taxon>
        <taxon>Pooideae</taxon>
        <taxon>Stipodae</taxon>
        <taxon>Brachypodieae</taxon>
        <taxon>Brachypodium</taxon>
    </lineage>
</organism>
<keyword evidence="8" id="KW-1185">Reference proteome</keyword>
<dbReference type="PANTHER" id="PTHR45658">
    <property type="entry name" value="GATA TRANSCRIPTION FACTOR"/>
    <property type="match status" value="1"/>
</dbReference>
<reference evidence="6 7" key="1">
    <citation type="journal article" date="2010" name="Nature">
        <title>Genome sequencing and analysis of the model grass Brachypodium distachyon.</title>
        <authorList>
            <consortium name="International Brachypodium Initiative"/>
        </authorList>
    </citation>
    <scope>NUCLEOTIDE SEQUENCE [LARGE SCALE GENOMIC DNA]</scope>
    <source>
        <strain evidence="6 7">Bd21</strain>
    </source>
</reference>
<dbReference type="STRING" id="15368.A0A0Q3FB29"/>
<evidence type="ECO:0000313" key="8">
    <source>
        <dbReference type="Proteomes" id="UP000008810"/>
    </source>
</evidence>
<evidence type="ECO:0000256" key="4">
    <source>
        <dbReference type="ARBA" id="ARBA00023159"/>
    </source>
</evidence>
<dbReference type="Gramene" id="KQJ96967">
    <property type="protein sequence ID" value="KQJ96967"/>
    <property type="gene ID" value="BRADI_3g28003v3"/>
</dbReference>
<keyword evidence="2" id="KW-0863">Zinc-finger</keyword>
<dbReference type="EnsemblPlants" id="KQJ96967">
    <property type="protein sequence ID" value="KQJ96967"/>
    <property type="gene ID" value="BRADI_3g28003v3"/>
</dbReference>
<evidence type="ECO:0000256" key="5">
    <source>
        <dbReference type="SAM" id="MobiDB-lite"/>
    </source>
</evidence>
<dbReference type="Gene3D" id="3.30.50.10">
    <property type="entry name" value="Erythroid Transcription Factor GATA-1, subunit A"/>
    <property type="match status" value="1"/>
</dbReference>
<dbReference type="GO" id="GO:0030154">
    <property type="term" value="P:cell differentiation"/>
    <property type="evidence" value="ECO:0000318"/>
    <property type="project" value="GO_Central"/>
</dbReference>
<dbReference type="GO" id="GO:0008270">
    <property type="term" value="F:zinc ion binding"/>
    <property type="evidence" value="ECO:0007669"/>
    <property type="project" value="UniProtKB-KW"/>
</dbReference>
<dbReference type="SUPFAM" id="SSF57716">
    <property type="entry name" value="Glucocorticoid receptor-like (DNA-binding domain)"/>
    <property type="match status" value="1"/>
</dbReference>
<dbReference type="OrthoDB" id="2162994at2759"/>
<reference evidence="7" key="3">
    <citation type="submission" date="2018-08" db="UniProtKB">
        <authorList>
            <consortium name="EnsemblPlants"/>
        </authorList>
    </citation>
    <scope>IDENTIFICATION</scope>
    <source>
        <strain evidence="7">cv. Bd21</strain>
    </source>
</reference>
<dbReference type="AlphaFoldDB" id="A0A0Q3FB29"/>
<proteinExistence type="predicted"/>
<dbReference type="GO" id="GO:0006357">
    <property type="term" value="P:regulation of transcription by RNA polymerase II"/>
    <property type="evidence" value="ECO:0000318"/>
    <property type="project" value="GO_Central"/>
</dbReference>
<dbReference type="InterPro" id="IPR051140">
    <property type="entry name" value="GATA_TF"/>
</dbReference>
<keyword evidence="4" id="KW-0010">Activator</keyword>
<evidence type="ECO:0000256" key="1">
    <source>
        <dbReference type="ARBA" id="ARBA00022723"/>
    </source>
</evidence>
<keyword evidence="1" id="KW-0479">Metal-binding</keyword>
<evidence type="ECO:0000256" key="3">
    <source>
        <dbReference type="ARBA" id="ARBA00022833"/>
    </source>
</evidence>
<name>A0A0Q3FB29_BRADI</name>
<evidence type="ECO:0000313" key="7">
    <source>
        <dbReference type="EnsemblPlants" id="KQJ96967"/>
    </source>
</evidence>
<dbReference type="InterPro" id="IPR013088">
    <property type="entry name" value="Znf_NHR/GATA"/>
</dbReference>
<evidence type="ECO:0000313" key="6">
    <source>
        <dbReference type="EMBL" id="KQJ96967.1"/>
    </source>
</evidence>
<dbReference type="GO" id="GO:0005634">
    <property type="term" value="C:nucleus"/>
    <property type="evidence" value="ECO:0000318"/>
    <property type="project" value="GO_Central"/>
</dbReference>
<reference evidence="6" key="2">
    <citation type="submission" date="2017-06" db="EMBL/GenBank/DDBJ databases">
        <title>WGS assembly of Brachypodium distachyon.</title>
        <authorList>
            <consortium name="The International Brachypodium Initiative"/>
            <person name="Lucas S."/>
            <person name="Harmon-Smith M."/>
            <person name="Lail K."/>
            <person name="Tice H."/>
            <person name="Grimwood J."/>
            <person name="Bruce D."/>
            <person name="Barry K."/>
            <person name="Shu S."/>
            <person name="Lindquist E."/>
            <person name="Wang M."/>
            <person name="Pitluck S."/>
            <person name="Vogel J.P."/>
            <person name="Garvin D.F."/>
            <person name="Mockler T.C."/>
            <person name="Schmutz J."/>
            <person name="Rokhsar D."/>
            <person name="Bevan M.W."/>
        </authorList>
    </citation>
    <scope>NUCLEOTIDE SEQUENCE</scope>
    <source>
        <strain evidence="6">Bd21</strain>
    </source>
</reference>
<keyword evidence="3" id="KW-0862">Zinc</keyword>
<accession>A0A0Q3FB29</accession>
<dbReference type="InParanoid" id="A0A0Q3FB29"/>
<feature type="region of interest" description="Disordered" evidence="5">
    <location>
        <begin position="94"/>
        <end position="113"/>
    </location>
</feature>
<protein>
    <recommendedName>
        <fullName evidence="9">GATA-type domain-containing protein</fullName>
    </recommendedName>
</protein>
<dbReference type="EMBL" id="CM000882">
    <property type="protein sequence ID" value="KQJ96967.1"/>
    <property type="molecule type" value="Genomic_DNA"/>
</dbReference>
<evidence type="ECO:0008006" key="9">
    <source>
        <dbReference type="Google" id="ProtNLM"/>
    </source>
</evidence>
<dbReference type="GO" id="GO:0000976">
    <property type="term" value="F:transcription cis-regulatory region binding"/>
    <property type="evidence" value="ECO:0000318"/>
    <property type="project" value="GO_Central"/>
</dbReference>
<evidence type="ECO:0000256" key="2">
    <source>
        <dbReference type="ARBA" id="ARBA00022771"/>
    </source>
</evidence>
<dbReference type="PANTHER" id="PTHR45658:SF140">
    <property type="entry name" value="GATA-TYPE DOMAIN-CONTAINING PROTEIN"/>
    <property type="match status" value="1"/>
</dbReference>
<gene>
    <name evidence="6" type="ORF">BRADI_3g28003v3</name>
</gene>
<dbReference type="Proteomes" id="UP000008810">
    <property type="component" value="Chromosome 3"/>
</dbReference>